<gene>
    <name evidence="2" type="ORF">FIBSPDRAFT_958567</name>
</gene>
<dbReference type="AlphaFoldDB" id="A0A166EG09"/>
<feature type="region of interest" description="Disordered" evidence="1">
    <location>
        <begin position="118"/>
        <end position="169"/>
    </location>
</feature>
<dbReference type="EMBL" id="KV417601">
    <property type="protein sequence ID" value="KZP15728.1"/>
    <property type="molecule type" value="Genomic_DNA"/>
</dbReference>
<evidence type="ECO:0000256" key="1">
    <source>
        <dbReference type="SAM" id="MobiDB-lite"/>
    </source>
</evidence>
<keyword evidence="3" id="KW-1185">Reference proteome</keyword>
<feature type="compositionally biased region" description="Low complexity" evidence="1">
    <location>
        <begin position="118"/>
        <end position="131"/>
    </location>
</feature>
<reference evidence="2 3" key="1">
    <citation type="journal article" date="2016" name="Mol. Biol. Evol.">
        <title>Comparative Genomics of Early-Diverging Mushroom-Forming Fungi Provides Insights into the Origins of Lignocellulose Decay Capabilities.</title>
        <authorList>
            <person name="Nagy L.G."/>
            <person name="Riley R."/>
            <person name="Tritt A."/>
            <person name="Adam C."/>
            <person name="Daum C."/>
            <person name="Floudas D."/>
            <person name="Sun H."/>
            <person name="Yadav J.S."/>
            <person name="Pangilinan J."/>
            <person name="Larsson K.H."/>
            <person name="Matsuura K."/>
            <person name="Barry K."/>
            <person name="Labutti K."/>
            <person name="Kuo R."/>
            <person name="Ohm R.A."/>
            <person name="Bhattacharya S.S."/>
            <person name="Shirouzu T."/>
            <person name="Yoshinaga Y."/>
            <person name="Martin F.M."/>
            <person name="Grigoriev I.V."/>
            <person name="Hibbett D.S."/>
        </authorList>
    </citation>
    <scope>NUCLEOTIDE SEQUENCE [LARGE SCALE GENOMIC DNA]</scope>
    <source>
        <strain evidence="2 3">CBS 109695</strain>
    </source>
</reference>
<evidence type="ECO:0000313" key="3">
    <source>
        <dbReference type="Proteomes" id="UP000076532"/>
    </source>
</evidence>
<evidence type="ECO:0000313" key="2">
    <source>
        <dbReference type="EMBL" id="KZP15728.1"/>
    </source>
</evidence>
<name>A0A166EG09_9AGAM</name>
<sequence>MIAQGRDTHTETCTLCMTWQGRWCANHADSTDQEDAQLANDIEVVHDTCATMLDELERVDEDEGHICKASLGSQLQRVHAAMRAADSFKEERTIAIAHARNKATFNVSAGFSRQAQAGASTSAAAEESAWSGKRRGAFARDTAAENSQATPKGMTKGQGKGNATKRGIAGARISCRTRARLLRDSRLLSSPKPLTEKYDLVQKTYTQPELLGRALDVEGSILERRNTSPRRRISGGVRASSGRASRGRSWAGSVVRRSYAHHLCIFRL</sequence>
<protein>
    <submittedName>
        <fullName evidence="2">Uncharacterized protein</fullName>
    </submittedName>
</protein>
<proteinExistence type="predicted"/>
<organism evidence="2 3">
    <name type="scientific">Athelia psychrophila</name>
    <dbReference type="NCBI Taxonomy" id="1759441"/>
    <lineage>
        <taxon>Eukaryota</taxon>
        <taxon>Fungi</taxon>
        <taxon>Dikarya</taxon>
        <taxon>Basidiomycota</taxon>
        <taxon>Agaricomycotina</taxon>
        <taxon>Agaricomycetes</taxon>
        <taxon>Agaricomycetidae</taxon>
        <taxon>Atheliales</taxon>
        <taxon>Atheliaceae</taxon>
        <taxon>Athelia</taxon>
    </lineage>
</organism>
<accession>A0A166EG09</accession>
<dbReference type="Proteomes" id="UP000076532">
    <property type="component" value="Unassembled WGS sequence"/>
</dbReference>